<proteinExistence type="predicted"/>
<protein>
    <submittedName>
        <fullName evidence="2">Uncharacterized protein</fullName>
    </submittedName>
</protein>
<keyword evidence="1" id="KW-0812">Transmembrane</keyword>
<feature type="transmembrane region" description="Helical" evidence="1">
    <location>
        <begin position="55"/>
        <end position="75"/>
    </location>
</feature>
<keyword evidence="1" id="KW-0472">Membrane</keyword>
<comment type="caution">
    <text evidence="2">The sequence shown here is derived from an EMBL/GenBank/DDBJ whole genome shotgun (WGS) entry which is preliminary data.</text>
</comment>
<sequence>MASPAGRRVFGLVLLISGWIGIGLMLMRAALLLYISGYIPGAGLLPDQQPAALPTTKLVTTVALLAAFVLITRFGRRMRQDARISDEPGDHSIS</sequence>
<feature type="transmembrane region" description="Helical" evidence="1">
    <location>
        <begin position="12"/>
        <end position="35"/>
    </location>
</feature>
<dbReference type="EMBL" id="VTHL01000002">
    <property type="protein sequence ID" value="TYZ13353.1"/>
    <property type="molecule type" value="Genomic_DNA"/>
</dbReference>
<reference evidence="2 3" key="1">
    <citation type="submission" date="2019-08" db="EMBL/GenBank/DDBJ databases">
        <authorList>
            <person name="Seo M.-J."/>
        </authorList>
    </citation>
    <scope>NUCLEOTIDE SEQUENCE [LARGE SCALE GENOMIC DNA]</scope>
    <source>
        <strain evidence="2 3">KIGAM108</strain>
    </source>
</reference>
<name>A0A5D6VBT5_9BACT</name>
<keyword evidence="1" id="KW-1133">Transmembrane helix</keyword>
<evidence type="ECO:0000256" key="1">
    <source>
        <dbReference type="SAM" id="Phobius"/>
    </source>
</evidence>
<keyword evidence="3" id="KW-1185">Reference proteome</keyword>
<organism evidence="2 3">
    <name type="scientific">Hymenobacter lutimineralis</name>
    <dbReference type="NCBI Taxonomy" id="2606448"/>
    <lineage>
        <taxon>Bacteria</taxon>
        <taxon>Pseudomonadati</taxon>
        <taxon>Bacteroidota</taxon>
        <taxon>Cytophagia</taxon>
        <taxon>Cytophagales</taxon>
        <taxon>Hymenobacteraceae</taxon>
        <taxon>Hymenobacter</taxon>
    </lineage>
</organism>
<gene>
    <name evidence="2" type="ORF">FY528_02785</name>
</gene>
<dbReference type="AlphaFoldDB" id="A0A5D6VBT5"/>
<accession>A0A5D6VBT5</accession>
<evidence type="ECO:0000313" key="3">
    <source>
        <dbReference type="Proteomes" id="UP000322791"/>
    </source>
</evidence>
<dbReference type="RefSeq" id="WP_149069470.1">
    <property type="nucleotide sequence ID" value="NZ_VTHL01000002.1"/>
</dbReference>
<evidence type="ECO:0000313" key="2">
    <source>
        <dbReference type="EMBL" id="TYZ13353.1"/>
    </source>
</evidence>
<dbReference type="Proteomes" id="UP000322791">
    <property type="component" value="Unassembled WGS sequence"/>
</dbReference>